<dbReference type="EMBL" id="BFAD01000003">
    <property type="protein sequence ID" value="GBE81505.1"/>
    <property type="molecule type" value="Genomic_DNA"/>
</dbReference>
<dbReference type="InParanoid" id="A0A401GHA4"/>
<dbReference type="GeneID" id="38778422"/>
<dbReference type="RefSeq" id="XP_027612418.1">
    <property type="nucleotide sequence ID" value="XM_027756617.1"/>
</dbReference>
<dbReference type="AlphaFoldDB" id="A0A401GHA4"/>
<keyword evidence="2" id="KW-1185">Reference proteome</keyword>
<protein>
    <submittedName>
        <fullName evidence="1">Uncharacterized protein</fullName>
    </submittedName>
</protein>
<organism evidence="1 2">
    <name type="scientific">Sparassis crispa</name>
    <dbReference type="NCBI Taxonomy" id="139825"/>
    <lineage>
        <taxon>Eukaryota</taxon>
        <taxon>Fungi</taxon>
        <taxon>Dikarya</taxon>
        <taxon>Basidiomycota</taxon>
        <taxon>Agaricomycotina</taxon>
        <taxon>Agaricomycetes</taxon>
        <taxon>Polyporales</taxon>
        <taxon>Sparassidaceae</taxon>
        <taxon>Sparassis</taxon>
    </lineage>
</organism>
<name>A0A401GHA4_9APHY</name>
<evidence type="ECO:0000313" key="2">
    <source>
        <dbReference type="Proteomes" id="UP000287166"/>
    </source>
</evidence>
<gene>
    <name evidence="1" type="ORF">SCP_0312340</name>
</gene>
<evidence type="ECO:0000313" key="1">
    <source>
        <dbReference type="EMBL" id="GBE81505.1"/>
    </source>
</evidence>
<reference evidence="1 2" key="1">
    <citation type="journal article" date="2018" name="Sci. Rep.">
        <title>Genome sequence of the cauliflower mushroom Sparassis crispa (Hanabiratake) and its association with beneficial usage.</title>
        <authorList>
            <person name="Kiyama R."/>
            <person name="Furutani Y."/>
            <person name="Kawaguchi K."/>
            <person name="Nakanishi T."/>
        </authorList>
    </citation>
    <scope>NUCLEOTIDE SEQUENCE [LARGE SCALE GENOMIC DNA]</scope>
</reference>
<comment type="caution">
    <text evidence="1">The sequence shown here is derived from an EMBL/GenBank/DDBJ whole genome shotgun (WGS) entry which is preliminary data.</text>
</comment>
<dbReference type="Proteomes" id="UP000287166">
    <property type="component" value="Unassembled WGS sequence"/>
</dbReference>
<proteinExistence type="predicted"/>
<accession>A0A401GHA4</accession>
<sequence length="102" mass="11407">MPQAVQERHTVRDAHAQSGYLREYHRAGDFCLVVDGIVDRVSPYGFQSGPVFRIPDPGDHFEEAEHYDSYQGNDIGHILRKMRAKASSGMDDSLSLDVDVDG</sequence>